<reference evidence="1 2" key="1">
    <citation type="submission" date="2019-03" db="EMBL/GenBank/DDBJ databases">
        <title>Genomic Encyclopedia of Type Strains, Phase IV (KMG-IV): sequencing the most valuable type-strain genomes for metagenomic binning, comparative biology and taxonomic classification.</title>
        <authorList>
            <person name="Goeker M."/>
        </authorList>
    </citation>
    <scope>NUCLEOTIDE SEQUENCE [LARGE SCALE GENOMIC DNA]</scope>
    <source>
        <strain evidence="1 2">DSM 16326</strain>
    </source>
</reference>
<evidence type="ECO:0000313" key="1">
    <source>
        <dbReference type="EMBL" id="TDX99659.1"/>
    </source>
</evidence>
<gene>
    <name evidence="1" type="ORF">EDC23_2446</name>
</gene>
<dbReference type="Proteomes" id="UP000294914">
    <property type="component" value="Unassembled WGS sequence"/>
</dbReference>
<dbReference type="EMBL" id="SOQX01000007">
    <property type="protein sequence ID" value="TDX99659.1"/>
    <property type="molecule type" value="Genomic_DNA"/>
</dbReference>
<proteinExistence type="predicted"/>
<comment type="caution">
    <text evidence="1">The sequence shown here is derived from an EMBL/GenBank/DDBJ whole genome shotgun (WGS) entry which is preliminary data.</text>
</comment>
<sequence>MRNSAFFRNLYTKCKMHGAGDAQVVISDGELYSLISIAIDNLDWSHTEIGVDRVVAPNNDYYKIPLSWFDQQAHINIESNQIEKTLRSAFEKDNDFGLFIENLSALHRRRVKYRRILAEQPMPTMDQIGPRSLLEYGCCESALLANWMVWRKWIYDVDNRSAQETGYLFEPLLASCLGGEPVGAKNSPVKRLDSNGTPTKKGRQIDCLVPSNNRTYELKLRVTIAASGQGRFGEELSFAEESQAAGFIPVLLVLDPTPSSRLTELSEKYISCGGEFYHGEAAWQHMEEEAGDVISVFIEKYIRPAIQGIEEVEISLPKSINLSWSDDEIKVSDNSASYVVKRG</sequence>
<name>A0A4R8IKU9_9GAMM</name>
<accession>A0A4R8IKU9</accession>
<keyword evidence="2" id="KW-1185">Reference proteome</keyword>
<organism evidence="1 2">
    <name type="scientific">Thiohalophilus thiocyanatoxydans</name>
    <dbReference type="NCBI Taxonomy" id="381308"/>
    <lineage>
        <taxon>Bacteria</taxon>
        <taxon>Pseudomonadati</taxon>
        <taxon>Pseudomonadota</taxon>
        <taxon>Gammaproteobacteria</taxon>
        <taxon>Thiohalomonadales</taxon>
        <taxon>Thiohalophilaceae</taxon>
        <taxon>Thiohalophilus</taxon>
    </lineage>
</organism>
<dbReference type="AlphaFoldDB" id="A0A4R8IKU9"/>
<evidence type="ECO:0008006" key="3">
    <source>
        <dbReference type="Google" id="ProtNLM"/>
    </source>
</evidence>
<protein>
    <recommendedName>
        <fullName evidence="3">ApaLI-like restriction endonuclease</fullName>
    </recommendedName>
</protein>
<dbReference type="RefSeq" id="WP_208321368.1">
    <property type="nucleotide sequence ID" value="NZ_SOQX01000007.1"/>
</dbReference>
<evidence type="ECO:0000313" key="2">
    <source>
        <dbReference type="Proteomes" id="UP000294914"/>
    </source>
</evidence>